<keyword evidence="1" id="KW-1133">Transmembrane helix</keyword>
<protein>
    <submittedName>
        <fullName evidence="2">Uncharacterized protein</fullName>
    </submittedName>
</protein>
<reference evidence="2 3" key="1">
    <citation type="submission" date="2016-06" db="EMBL/GenBank/DDBJ databases">
        <authorList>
            <person name="Kjaerup R.B."/>
            <person name="Dalgaard T.S."/>
            <person name="Juul-Madsen H.R."/>
        </authorList>
    </citation>
    <scope>NUCLEOTIDE SEQUENCE [LARGE SCALE GENOMIC DNA]</scope>
    <source>
        <strain evidence="2 3">DSM 45577</strain>
    </source>
</reference>
<evidence type="ECO:0000256" key="1">
    <source>
        <dbReference type="SAM" id="Phobius"/>
    </source>
</evidence>
<dbReference type="RefSeq" id="WP_091439962.1">
    <property type="nucleotide sequence ID" value="NZ_BMMJ01000014.1"/>
</dbReference>
<keyword evidence="3" id="KW-1185">Reference proteome</keyword>
<name>A0A1C6UWP2_9ACTN</name>
<organism evidence="2 3">
    <name type="scientific">Micromonospora yangpuensis</name>
    <dbReference type="NCBI Taxonomy" id="683228"/>
    <lineage>
        <taxon>Bacteria</taxon>
        <taxon>Bacillati</taxon>
        <taxon>Actinomycetota</taxon>
        <taxon>Actinomycetes</taxon>
        <taxon>Micromonosporales</taxon>
        <taxon>Micromonosporaceae</taxon>
        <taxon>Micromonospora</taxon>
    </lineage>
</organism>
<dbReference type="EMBL" id="FMIA01000002">
    <property type="protein sequence ID" value="SCL58283.1"/>
    <property type="molecule type" value="Genomic_DNA"/>
</dbReference>
<evidence type="ECO:0000313" key="3">
    <source>
        <dbReference type="Proteomes" id="UP000198937"/>
    </source>
</evidence>
<feature type="transmembrane region" description="Helical" evidence="1">
    <location>
        <begin position="197"/>
        <end position="216"/>
    </location>
</feature>
<proteinExistence type="predicted"/>
<keyword evidence="1" id="KW-0472">Membrane</keyword>
<dbReference type="AlphaFoldDB" id="A0A1C6UWP2"/>
<accession>A0A1C6UWP2</accession>
<keyword evidence="1" id="KW-0812">Transmembrane</keyword>
<dbReference type="Proteomes" id="UP000198937">
    <property type="component" value="Unassembled WGS sequence"/>
</dbReference>
<gene>
    <name evidence="2" type="ORF">GA0070617_3774</name>
</gene>
<evidence type="ECO:0000313" key="2">
    <source>
        <dbReference type="EMBL" id="SCL58283.1"/>
    </source>
</evidence>
<feature type="transmembrane region" description="Helical" evidence="1">
    <location>
        <begin position="12"/>
        <end position="31"/>
    </location>
</feature>
<feature type="transmembrane region" description="Helical" evidence="1">
    <location>
        <begin position="63"/>
        <end position="91"/>
    </location>
</feature>
<feature type="transmembrane region" description="Helical" evidence="1">
    <location>
        <begin position="103"/>
        <end position="123"/>
    </location>
</feature>
<dbReference type="OrthoDB" id="3260856at2"/>
<sequence>MSFVPPLPKSRHWTFTAVTTVVVTPALVWGVDRSYRATDRCLRANGLSIDDPDVEVPDACSDISALLGLLVLIAGAYVAATAVTGLCVGVAEGRRRRGFGHRRWFTVTVVGVTAPWALASYAAGYGIGRLLRPPAADTSWTEGRDAARRTLEFLARGGQPGTVPTPGFLIDEPVHLDARLQYARHYGTTVTYQQTSALAFGSAAFVTGALLANAIGNSNARSRAARLASPQWRDHELTRVVVTPTRTWCYSYGRWLAFHHTGVLEYHLDPHGVVLLFADTEPLRLTGPAAWLHAVLFAYFRFGASALTTATFLLPIGANQSPAASAATSPSTSR</sequence>